<dbReference type="OrthoDB" id="277888at2759"/>
<dbReference type="Gene3D" id="3.30.160.20">
    <property type="match status" value="1"/>
</dbReference>
<dbReference type="EMBL" id="JAAAID010000626">
    <property type="protein sequence ID" value="KAG0015470.1"/>
    <property type="molecule type" value="Genomic_DNA"/>
</dbReference>
<keyword evidence="3" id="KW-0809">Transit peptide</keyword>
<feature type="compositionally biased region" description="Basic residues" evidence="5">
    <location>
        <begin position="219"/>
        <end position="242"/>
    </location>
</feature>
<feature type="region of interest" description="Disordered" evidence="5">
    <location>
        <begin position="219"/>
        <end position="294"/>
    </location>
</feature>
<feature type="domain" description="Prokaryotic-type class I peptide chain release factors" evidence="6">
    <location>
        <begin position="145"/>
        <end position="237"/>
    </location>
</feature>
<evidence type="ECO:0000256" key="4">
    <source>
        <dbReference type="ARBA" id="ARBA00023128"/>
    </source>
</evidence>
<evidence type="ECO:0000256" key="1">
    <source>
        <dbReference type="ARBA" id="ARBA00004173"/>
    </source>
</evidence>
<evidence type="ECO:0000256" key="2">
    <source>
        <dbReference type="ARBA" id="ARBA00010835"/>
    </source>
</evidence>
<comment type="caution">
    <text evidence="7">The sequence shown here is derived from an EMBL/GenBank/DDBJ whole genome shotgun (WGS) entry which is preliminary data.</text>
</comment>
<dbReference type="InterPro" id="IPR000352">
    <property type="entry name" value="Pep_chain_release_fac_I"/>
</dbReference>
<keyword evidence="4" id="KW-0496">Mitochondrion</keyword>
<evidence type="ECO:0000313" key="7">
    <source>
        <dbReference type="EMBL" id="KAG0015470.1"/>
    </source>
</evidence>
<proteinExistence type="inferred from homology"/>
<organism evidence="7 8">
    <name type="scientific">Entomortierella chlamydospora</name>
    <dbReference type="NCBI Taxonomy" id="101097"/>
    <lineage>
        <taxon>Eukaryota</taxon>
        <taxon>Fungi</taxon>
        <taxon>Fungi incertae sedis</taxon>
        <taxon>Mucoromycota</taxon>
        <taxon>Mortierellomycotina</taxon>
        <taxon>Mortierellomycetes</taxon>
        <taxon>Mortierellales</taxon>
        <taxon>Mortierellaceae</taxon>
        <taxon>Entomortierella</taxon>
    </lineage>
</organism>
<reference evidence="7" key="1">
    <citation type="journal article" date="2020" name="Fungal Divers.">
        <title>Resolving the Mortierellaceae phylogeny through synthesis of multi-gene phylogenetics and phylogenomics.</title>
        <authorList>
            <person name="Vandepol N."/>
            <person name="Liber J."/>
            <person name="Desiro A."/>
            <person name="Na H."/>
            <person name="Kennedy M."/>
            <person name="Barry K."/>
            <person name="Grigoriev I.V."/>
            <person name="Miller A.N."/>
            <person name="O'Donnell K."/>
            <person name="Stajich J.E."/>
            <person name="Bonito G."/>
        </authorList>
    </citation>
    <scope>NUCLEOTIDE SEQUENCE</scope>
    <source>
        <strain evidence="7">NRRL 2769</strain>
    </source>
</reference>
<dbReference type="AlphaFoldDB" id="A0A9P6MWR2"/>
<dbReference type="PANTHER" id="PTHR46203">
    <property type="entry name" value="PROBABLE PEPTIDE CHAIN RELEASE FACTOR C12ORF65"/>
    <property type="match status" value="1"/>
</dbReference>
<feature type="region of interest" description="Disordered" evidence="5">
    <location>
        <begin position="66"/>
        <end position="140"/>
    </location>
</feature>
<accession>A0A9P6MWR2</accession>
<feature type="compositionally biased region" description="Low complexity" evidence="5">
    <location>
        <begin position="79"/>
        <end position="94"/>
    </location>
</feature>
<dbReference type="SUPFAM" id="SSF75620">
    <property type="entry name" value="Release factor"/>
    <property type="match status" value="1"/>
</dbReference>
<keyword evidence="8" id="KW-1185">Reference proteome</keyword>
<evidence type="ECO:0000256" key="3">
    <source>
        <dbReference type="ARBA" id="ARBA00022946"/>
    </source>
</evidence>
<evidence type="ECO:0000259" key="6">
    <source>
        <dbReference type="Pfam" id="PF00472"/>
    </source>
</evidence>
<dbReference type="GO" id="GO:0005739">
    <property type="term" value="C:mitochondrion"/>
    <property type="evidence" value="ECO:0007669"/>
    <property type="project" value="UniProtKB-SubCell"/>
</dbReference>
<feature type="compositionally biased region" description="Acidic residues" evidence="5">
    <location>
        <begin position="251"/>
        <end position="273"/>
    </location>
</feature>
<dbReference type="InterPro" id="IPR052405">
    <property type="entry name" value="Mito_Transl_Release_Factor"/>
</dbReference>
<gene>
    <name evidence="7" type="ORF">BGZ80_009842</name>
</gene>
<dbReference type="PANTHER" id="PTHR46203:SF1">
    <property type="entry name" value="MITOCHONDRIAL TRANSLATION RELEASE FACTOR IN RESCUE"/>
    <property type="match status" value="1"/>
</dbReference>
<name>A0A9P6MWR2_9FUNG</name>
<dbReference type="Proteomes" id="UP000703661">
    <property type="component" value="Unassembled WGS sequence"/>
</dbReference>
<evidence type="ECO:0000313" key="8">
    <source>
        <dbReference type="Proteomes" id="UP000703661"/>
    </source>
</evidence>
<sequence length="325" mass="35938">MRTALAHHCQQCLSIIRKTAFLRISCQTPLNIRSPRIQTAAIVFSSSQYQQVREAFLRAGPGRELGATLRKSAPPPSSPSSSSSSSALSQSSQLDPTSADELDTPDQERDLDSAMAPSPSLATTEASTEAPPPHSRKPHAAYKEIVLLETDFRERFIKGGGNGGQKINKTNSNVELKHFETGIVVQCQATRSLPQNRKLARRILIDRLDEYYNGDMSKRGKKAEKIRQRKMRMARKSAKKYHGAGSSSPGDLEEDDDDDFNDDNYDIDDDTHEEDGTGNRGGKGNAKVKLDMNQIPESTIQLTTLEEILASDNKKPSRRKAGRKE</sequence>
<dbReference type="GO" id="GO:0032543">
    <property type="term" value="P:mitochondrial translation"/>
    <property type="evidence" value="ECO:0007669"/>
    <property type="project" value="UniProtKB-ARBA"/>
</dbReference>
<comment type="similarity">
    <text evidence="2">Belongs to the prokaryotic/mitochondrial release factor family.</text>
</comment>
<comment type="subcellular location">
    <subcellularLocation>
        <location evidence="1">Mitochondrion</location>
    </subcellularLocation>
</comment>
<dbReference type="GO" id="GO:0003747">
    <property type="term" value="F:translation release factor activity"/>
    <property type="evidence" value="ECO:0007669"/>
    <property type="project" value="InterPro"/>
</dbReference>
<protein>
    <recommendedName>
        <fullName evidence="6">Prokaryotic-type class I peptide chain release factors domain-containing protein</fullName>
    </recommendedName>
</protein>
<evidence type="ECO:0000256" key="5">
    <source>
        <dbReference type="SAM" id="MobiDB-lite"/>
    </source>
</evidence>
<dbReference type="Pfam" id="PF00472">
    <property type="entry name" value="RF-1"/>
    <property type="match status" value="1"/>
</dbReference>
<dbReference type="InterPro" id="IPR045853">
    <property type="entry name" value="Pep_chain_release_fac_I_sf"/>
</dbReference>